<sequence length="57" mass="6254">MAKKEADLKADIKATKDRGESIGLMEPLLIGDDSRHRAALTDLIIELAQKSASFQRS</sequence>
<proteinExistence type="predicted"/>
<feature type="non-terminal residue" evidence="1">
    <location>
        <position position="57"/>
    </location>
</feature>
<accession>T1DA59</accession>
<comment type="caution">
    <text evidence="1">The sequence shown here is derived from an EMBL/GenBank/DDBJ whole genome shotgun (WGS) entry which is preliminary data.</text>
</comment>
<reference evidence="1" key="1">
    <citation type="submission" date="2013-08" db="EMBL/GenBank/DDBJ databases">
        <authorList>
            <person name="Mendez C."/>
            <person name="Richter M."/>
            <person name="Ferrer M."/>
            <person name="Sanchez J."/>
        </authorList>
    </citation>
    <scope>NUCLEOTIDE SEQUENCE</scope>
</reference>
<protein>
    <submittedName>
        <fullName evidence="1">Uncharacterized protein</fullName>
    </submittedName>
</protein>
<organism evidence="1">
    <name type="scientific">mine drainage metagenome</name>
    <dbReference type="NCBI Taxonomy" id="410659"/>
    <lineage>
        <taxon>unclassified sequences</taxon>
        <taxon>metagenomes</taxon>
        <taxon>ecological metagenomes</taxon>
    </lineage>
</organism>
<dbReference type="EMBL" id="AUZY01000306">
    <property type="protein sequence ID" value="EQD79050.1"/>
    <property type="molecule type" value="Genomic_DNA"/>
</dbReference>
<dbReference type="AlphaFoldDB" id="T1DA59"/>
<name>T1DA59_9ZZZZ</name>
<evidence type="ECO:0000313" key="1">
    <source>
        <dbReference type="EMBL" id="EQD79050.1"/>
    </source>
</evidence>
<reference evidence="1" key="2">
    <citation type="journal article" date="2014" name="ISME J.">
        <title>Microbial stratification in low pH oxic and suboxic macroscopic growths along an acid mine drainage.</title>
        <authorList>
            <person name="Mendez-Garcia C."/>
            <person name="Mesa V."/>
            <person name="Sprenger R.R."/>
            <person name="Richter M."/>
            <person name="Diez M.S."/>
            <person name="Solano J."/>
            <person name="Bargiela R."/>
            <person name="Golyshina O.V."/>
            <person name="Manteca A."/>
            <person name="Ramos J.L."/>
            <person name="Gallego J.R."/>
            <person name="Llorente I."/>
            <person name="Martins Dos Santos V.A."/>
            <person name="Jensen O.N."/>
            <person name="Pelaez A.I."/>
            <person name="Sanchez J."/>
            <person name="Ferrer M."/>
        </authorList>
    </citation>
    <scope>NUCLEOTIDE SEQUENCE</scope>
</reference>
<gene>
    <name evidence="1" type="ORF">B1B_00401</name>
</gene>